<dbReference type="EMBL" id="JAUEPO010000007">
    <property type="protein sequence ID" value="KAK3317566.1"/>
    <property type="molecule type" value="Genomic_DNA"/>
</dbReference>
<evidence type="ECO:0000313" key="8">
    <source>
        <dbReference type="Proteomes" id="UP001286456"/>
    </source>
</evidence>
<dbReference type="Proteomes" id="UP001286456">
    <property type="component" value="Unassembled WGS sequence"/>
</dbReference>
<dbReference type="PANTHER" id="PTHR35897">
    <property type="entry name" value="METHYLTRANSFERASE AUSD"/>
    <property type="match status" value="1"/>
</dbReference>
<organism evidence="7 8">
    <name type="scientific">Cercophora scortea</name>
    <dbReference type="NCBI Taxonomy" id="314031"/>
    <lineage>
        <taxon>Eukaryota</taxon>
        <taxon>Fungi</taxon>
        <taxon>Dikarya</taxon>
        <taxon>Ascomycota</taxon>
        <taxon>Pezizomycotina</taxon>
        <taxon>Sordariomycetes</taxon>
        <taxon>Sordariomycetidae</taxon>
        <taxon>Sordariales</taxon>
        <taxon>Lasiosphaeriaceae</taxon>
        <taxon>Cercophora</taxon>
    </lineage>
</organism>
<dbReference type="SUPFAM" id="SSF53335">
    <property type="entry name" value="S-adenosyl-L-methionine-dependent methyltransferases"/>
    <property type="match status" value="1"/>
</dbReference>
<reference evidence="7" key="1">
    <citation type="journal article" date="2023" name="Mol. Phylogenet. Evol.">
        <title>Genome-scale phylogeny and comparative genomics of the fungal order Sordariales.</title>
        <authorList>
            <person name="Hensen N."/>
            <person name="Bonometti L."/>
            <person name="Westerberg I."/>
            <person name="Brannstrom I.O."/>
            <person name="Guillou S."/>
            <person name="Cros-Aarteil S."/>
            <person name="Calhoun S."/>
            <person name="Haridas S."/>
            <person name="Kuo A."/>
            <person name="Mondo S."/>
            <person name="Pangilinan J."/>
            <person name="Riley R."/>
            <person name="LaButti K."/>
            <person name="Andreopoulos B."/>
            <person name="Lipzen A."/>
            <person name="Chen C."/>
            <person name="Yan M."/>
            <person name="Daum C."/>
            <person name="Ng V."/>
            <person name="Clum A."/>
            <person name="Steindorff A."/>
            <person name="Ohm R.A."/>
            <person name="Martin F."/>
            <person name="Silar P."/>
            <person name="Natvig D.O."/>
            <person name="Lalanne C."/>
            <person name="Gautier V."/>
            <person name="Ament-Velasquez S.L."/>
            <person name="Kruys A."/>
            <person name="Hutchinson M.I."/>
            <person name="Powell A.J."/>
            <person name="Barry K."/>
            <person name="Miller A.N."/>
            <person name="Grigoriev I.V."/>
            <person name="Debuchy R."/>
            <person name="Gladieux P."/>
            <person name="Hiltunen Thoren M."/>
            <person name="Johannesson H."/>
        </authorList>
    </citation>
    <scope>NUCLEOTIDE SEQUENCE</scope>
    <source>
        <strain evidence="7">SMH4131-1</strain>
    </source>
</reference>
<reference evidence="7" key="2">
    <citation type="submission" date="2023-06" db="EMBL/GenBank/DDBJ databases">
        <authorList>
            <consortium name="Lawrence Berkeley National Laboratory"/>
            <person name="Haridas S."/>
            <person name="Hensen N."/>
            <person name="Bonometti L."/>
            <person name="Westerberg I."/>
            <person name="Brannstrom I.O."/>
            <person name="Guillou S."/>
            <person name="Cros-Aarteil S."/>
            <person name="Calhoun S."/>
            <person name="Kuo A."/>
            <person name="Mondo S."/>
            <person name="Pangilinan J."/>
            <person name="Riley R."/>
            <person name="Labutti K."/>
            <person name="Andreopoulos B."/>
            <person name="Lipzen A."/>
            <person name="Chen C."/>
            <person name="Yanf M."/>
            <person name="Daum C."/>
            <person name="Ng V."/>
            <person name="Clum A."/>
            <person name="Steindorff A."/>
            <person name="Ohm R."/>
            <person name="Martin F."/>
            <person name="Silar P."/>
            <person name="Natvig D."/>
            <person name="Lalanne C."/>
            <person name="Gautier V."/>
            <person name="Ament-Velasquez S.L."/>
            <person name="Kruys A."/>
            <person name="Hutchinson M.I."/>
            <person name="Powell A.J."/>
            <person name="Barry K."/>
            <person name="Miller A.N."/>
            <person name="Grigoriev I.V."/>
            <person name="Debuchy R."/>
            <person name="Gladieux P."/>
            <person name="Thoren M.H."/>
            <person name="Johannesson H."/>
        </authorList>
    </citation>
    <scope>NUCLEOTIDE SEQUENCE</scope>
    <source>
        <strain evidence="7">SMH4131-1</strain>
    </source>
</reference>
<dbReference type="Gene3D" id="3.40.50.150">
    <property type="entry name" value="Vaccinia Virus protein VP39"/>
    <property type="match status" value="1"/>
</dbReference>
<name>A0AAE0M340_9PEZI</name>
<evidence type="ECO:0000259" key="6">
    <source>
        <dbReference type="Pfam" id="PF13649"/>
    </source>
</evidence>
<dbReference type="GO" id="GO:0016740">
    <property type="term" value="F:transferase activity"/>
    <property type="evidence" value="ECO:0007669"/>
    <property type="project" value="UniProtKB-KW"/>
</dbReference>
<feature type="domain" description="Methyltransferase" evidence="6">
    <location>
        <begin position="94"/>
        <end position="191"/>
    </location>
</feature>
<sequence>MPDLIDTVTNRRKRFQQDPPSDRAKLEKAWRLLNDYSHIPEKEIEPHLRAIRDKAWTIFPYGCLGRWRFLDMYITTLPQYPSLLSHTRAGATLLDCGCCLGQTLRQLALDGAPQANLIGADLRPEFIDLGYDLFRDRETFGGKFVIGNMLDPDDAGMKALDGTVDIIHAASLFHLFGWEEQVVLGVRMVRFFREGVAGAMVLGRQIGNAGEVLEPEEHVRRGMGRYFHNEASMQRMWDVVGERTGTEWKVEAELETVVERAVVDMDGKDSEERRTTIRFVVRRV</sequence>
<dbReference type="InterPro" id="IPR051654">
    <property type="entry name" value="Meroterpenoid_MTases"/>
</dbReference>
<keyword evidence="8" id="KW-1185">Reference proteome</keyword>
<keyword evidence="2" id="KW-0808">Transferase</keyword>
<evidence type="ECO:0000256" key="5">
    <source>
        <dbReference type="SAM" id="MobiDB-lite"/>
    </source>
</evidence>
<dbReference type="Pfam" id="PF13649">
    <property type="entry name" value="Methyltransf_25"/>
    <property type="match status" value="1"/>
</dbReference>
<evidence type="ECO:0000256" key="2">
    <source>
        <dbReference type="ARBA" id="ARBA00022679"/>
    </source>
</evidence>
<dbReference type="PANTHER" id="PTHR35897:SF1">
    <property type="entry name" value="METHYLTRANSFERASE AUSD"/>
    <property type="match status" value="1"/>
</dbReference>
<protein>
    <recommendedName>
        <fullName evidence="6">Methyltransferase domain-containing protein</fullName>
    </recommendedName>
</protein>
<evidence type="ECO:0000256" key="3">
    <source>
        <dbReference type="ARBA" id="ARBA00022691"/>
    </source>
</evidence>
<keyword evidence="3" id="KW-0949">S-adenosyl-L-methionine</keyword>
<evidence type="ECO:0000256" key="4">
    <source>
        <dbReference type="ARBA" id="ARBA00038314"/>
    </source>
</evidence>
<dbReference type="InterPro" id="IPR029063">
    <property type="entry name" value="SAM-dependent_MTases_sf"/>
</dbReference>
<dbReference type="CDD" id="cd02440">
    <property type="entry name" value="AdoMet_MTases"/>
    <property type="match status" value="1"/>
</dbReference>
<dbReference type="InterPro" id="IPR041698">
    <property type="entry name" value="Methyltransf_25"/>
</dbReference>
<accession>A0AAE0M340</accession>
<proteinExistence type="inferred from homology"/>
<dbReference type="AlphaFoldDB" id="A0AAE0M340"/>
<comment type="caution">
    <text evidence="7">The sequence shown here is derived from an EMBL/GenBank/DDBJ whole genome shotgun (WGS) entry which is preliminary data.</text>
</comment>
<comment type="similarity">
    <text evidence="4">Belongs to the class I-like SAM-binding methyltransferase superfamily.</text>
</comment>
<comment type="pathway">
    <text evidence="1">Secondary metabolite biosynthesis.</text>
</comment>
<gene>
    <name evidence="7" type="ORF">B0T19DRAFT_405253</name>
</gene>
<feature type="region of interest" description="Disordered" evidence="5">
    <location>
        <begin position="1"/>
        <end position="20"/>
    </location>
</feature>
<evidence type="ECO:0000256" key="1">
    <source>
        <dbReference type="ARBA" id="ARBA00005179"/>
    </source>
</evidence>
<evidence type="ECO:0000313" key="7">
    <source>
        <dbReference type="EMBL" id="KAK3317566.1"/>
    </source>
</evidence>